<name>A0AAD8IIF7_9APIA</name>
<dbReference type="Proteomes" id="UP001237642">
    <property type="component" value="Unassembled WGS sequence"/>
</dbReference>
<protein>
    <submittedName>
        <fullName evidence="2">Uncharacterized protein</fullName>
    </submittedName>
</protein>
<gene>
    <name evidence="2" type="ORF">POM88_022210</name>
</gene>
<reference evidence="2" key="2">
    <citation type="submission" date="2023-05" db="EMBL/GenBank/DDBJ databases">
        <authorList>
            <person name="Schelkunov M.I."/>
        </authorList>
    </citation>
    <scope>NUCLEOTIDE SEQUENCE</scope>
    <source>
        <strain evidence="2">Hsosn_3</strain>
        <tissue evidence="2">Leaf</tissue>
    </source>
</reference>
<evidence type="ECO:0000313" key="3">
    <source>
        <dbReference type="Proteomes" id="UP001237642"/>
    </source>
</evidence>
<comment type="caution">
    <text evidence="2">The sequence shown here is derived from an EMBL/GenBank/DDBJ whole genome shotgun (WGS) entry which is preliminary data.</text>
</comment>
<accession>A0AAD8IIF7</accession>
<keyword evidence="3" id="KW-1185">Reference proteome</keyword>
<dbReference type="EMBL" id="JAUIZM010000005">
    <property type="protein sequence ID" value="KAK1384475.1"/>
    <property type="molecule type" value="Genomic_DNA"/>
</dbReference>
<dbReference type="AlphaFoldDB" id="A0AAD8IIF7"/>
<sequence>MELEIENQWVEEMDNEENIESEQQGEEEENIDAESIQKLAPPKAKKGEIKRGSNWNLTIHSPIKKRCKGRPPTKRKQSKVDTIVKIFQKKSKKSGKKNISQPNLIDLNVPSEEALTSISNEGLCSRILVDRGNPSDM</sequence>
<evidence type="ECO:0000313" key="2">
    <source>
        <dbReference type="EMBL" id="KAK1384475.1"/>
    </source>
</evidence>
<reference evidence="2" key="1">
    <citation type="submission" date="2023-02" db="EMBL/GenBank/DDBJ databases">
        <title>Genome of toxic invasive species Heracleum sosnowskyi carries increased number of genes despite the absence of recent whole-genome duplications.</title>
        <authorList>
            <person name="Schelkunov M."/>
            <person name="Shtratnikova V."/>
            <person name="Makarenko M."/>
            <person name="Klepikova A."/>
            <person name="Omelchenko D."/>
            <person name="Novikova G."/>
            <person name="Obukhova E."/>
            <person name="Bogdanov V."/>
            <person name="Penin A."/>
            <person name="Logacheva M."/>
        </authorList>
    </citation>
    <scope>NUCLEOTIDE SEQUENCE</scope>
    <source>
        <strain evidence="2">Hsosn_3</strain>
        <tissue evidence="2">Leaf</tissue>
    </source>
</reference>
<evidence type="ECO:0000256" key="1">
    <source>
        <dbReference type="SAM" id="MobiDB-lite"/>
    </source>
</evidence>
<organism evidence="2 3">
    <name type="scientific">Heracleum sosnowskyi</name>
    <dbReference type="NCBI Taxonomy" id="360622"/>
    <lineage>
        <taxon>Eukaryota</taxon>
        <taxon>Viridiplantae</taxon>
        <taxon>Streptophyta</taxon>
        <taxon>Embryophyta</taxon>
        <taxon>Tracheophyta</taxon>
        <taxon>Spermatophyta</taxon>
        <taxon>Magnoliopsida</taxon>
        <taxon>eudicotyledons</taxon>
        <taxon>Gunneridae</taxon>
        <taxon>Pentapetalae</taxon>
        <taxon>asterids</taxon>
        <taxon>campanulids</taxon>
        <taxon>Apiales</taxon>
        <taxon>Apiaceae</taxon>
        <taxon>Apioideae</taxon>
        <taxon>apioid superclade</taxon>
        <taxon>Tordylieae</taxon>
        <taxon>Tordyliinae</taxon>
        <taxon>Heracleum</taxon>
    </lineage>
</organism>
<feature type="compositionally biased region" description="Acidic residues" evidence="1">
    <location>
        <begin position="1"/>
        <end position="32"/>
    </location>
</feature>
<proteinExistence type="predicted"/>
<feature type="region of interest" description="Disordered" evidence="1">
    <location>
        <begin position="1"/>
        <end position="55"/>
    </location>
</feature>